<comment type="caution">
    <text evidence="2">The sequence shown here is derived from an EMBL/GenBank/DDBJ whole genome shotgun (WGS) entry which is preliminary data.</text>
</comment>
<dbReference type="RefSeq" id="WP_397093071.1">
    <property type="nucleotide sequence ID" value="NZ_JBIRYO010000012.1"/>
</dbReference>
<keyword evidence="1" id="KW-0472">Membrane</keyword>
<sequence length="96" mass="10255">MFQVALTAVSLTCIATAILALTAGGIADSLATRASKASESCFIGDTLPTDKFFENRQRYERLHRITVRLMMGGLGTLVVGIAVLGVAAWQFKHAGR</sequence>
<evidence type="ECO:0000313" key="3">
    <source>
        <dbReference type="Proteomes" id="UP001611415"/>
    </source>
</evidence>
<keyword evidence="3" id="KW-1185">Reference proteome</keyword>
<evidence type="ECO:0000313" key="2">
    <source>
        <dbReference type="EMBL" id="MFI2475541.1"/>
    </source>
</evidence>
<accession>A0ABW7X358</accession>
<dbReference type="Proteomes" id="UP001611415">
    <property type="component" value="Unassembled WGS sequence"/>
</dbReference>
<dbReference type="EMBL" id="JBIRYO010000012">
    <property type="protein sequence ID" value="MFI2475541.1"/>
    <property type="molecule type" value="Genomic_DNA"/>
</dbReference>
<name>A0ABW7X358_9NOCA</name>
<feature type="transmembrane region" description="Helical" evidence="1">
    <location>
        <begin position="69"/>
        <end position="91"/>
    </location>
</feature>
<keyword evidence="1" id="KW-0812">Transmembrane</keyword>
<proteinExistence type="predicted"/>
<gene>
    <name evidence="2" type="ORF">ACH49W_19385</name>
</gene>
<keyword evidence="1" id="KW-1133">Transmembrane helix</keyword>
<evidence type="ECO:0000256" key="1">
    <source>
        <dbReference type="SAM" id="Phobius"/>
    </source>
</evidence>
<reference evidence="2 3" key="1">
    <citation type="submission" date="2024-10" db="EMBL/GenBank/DDBJ databases">
        <title>The Natural Products Discovery Center: Release of the First 8490 Sequenced Strains for Exploring Actinobacteria Biosynthetic Diversity.</title>
        <authorList>
            <person name="Kalkreuter E."/>
            <person name="Kautsar S.A."/>
            <person name="Yang D."/>
            <person name="Bader C.D."/>
            <person name="Teijaro C.N."/>
            <person name="Fluegel L."/>
            <person name="Davis C.M."/>
            <person name="Simpson J.R."/>
            <person name="Lauterbach L."/>
            <person name="Steele A.D."/>
            <person name="Gui C."/>
            <person name="Meng S."/>
            <person name="Li G."/>
            <person name="Viehrig K."/>
            <person name="Ye F."/>
            <person name="Su P."/>
            <person name="Kiefer A.F."/>
            <person name="Nichols A."/>
            <person name="Cepeda A.J."/>
            <person name="Yan W."/>
            <person name="Fan B."/>
            <person name="Jiang Y."/>
            <person name="Adhikari A."/>
            <person name="Zheng C.-J."/>
            <person name="Schuster L."/>
            <person name="Cowan T.M."/>
            <person name="Smanski M.J."/>
            <person name="Chevrette M.G."/>
            <person name="De Carvalho L.P.S."/>
            <person name="Shen B."/>
        </authorList>
    </citation>
    <scope>NUCLEOTIDE SEQUENCE [LARGE SCALE GENOMIC DNA]</scope>
    <source>
        <strain evidence="2 3">NPDC019275</strain>
    </source>
</reference>
<organism evidence="2 3">
    <name type="scientific">Nocardia xishanensis</name>
    <dbReference type="NCBI Taxonomy" id="238964"/>
    <lineage>
        <taxon>Bacteria</taxon>
        <taxon>Bacillati</taxon>
        <taxon>Actinomycetota</taxon>
        <taxon>Actinomycetes</taxon>
        <taxon>Mycobacteriales</taxon>
        <taxon>Nocardiaceae</taxon>
        <taxon>Nocardia</taxon>
    </lineage>
</organism>
<protein>
    <submittedName>
        <fullName evidence="2">Uncharacterized protein</fullName>
    </submittedName>
</protein>